<evidence type="ECO:0000313" key="2">
    <source>
        <dbReference type="Proteomes" id="UP001186974"/>
    </source>
</evidence>
<dbReference type="EMBL" id="JAWDJW010003631">
    <property type="protein sequence ID" value="KAK3076722.1"/>
    <property type="molecule type" value="Genomic_DNA"/>
</dbReference>
<reference evidence="1" key="1">
    <citation type="submission" date="2024-09" db="EMBL/GenBank/DDBJ databases">
        <title>Black Yeasts Isolated from many extreme environments.</title>
        <authorList>
            <person name="Coleine C."/>
            <person name="Stajich J.E."/>
            <person name="Selbmann L."/>
        </authorList>
    </citation>
    <scope>NUCLEOTIDE SEQUENCE</scope>
    <source>
        <strain evidence="1">CCFEE 5737</strain>
    </source>
</reference>
<keyword evidence="2" id="KW-1185">Reference proteome</keyword>
<organism evidence="1 2">
    <name type="scientific">Coniosporium uncinatum</name>
    <dbReference type="NCBI Taxonomy" id="93489"/>
    <lineage>
        <taxon>Eukaryota</taxon>
        <taxon>Fungi</taxon>
        <taxon>Dikarya</taxon>
        <taxon>Ascomycota</taxon>
        <taxon>Pezizomycotina</taxon>
        <taxon>Dothideomycetes</taxon>
        <taxon>Dothideomycetes incertae sedis</taxon>
        <taxon>Coniosporium</taxon>
    </lineage>
</organism>
<name>A0ACC3DJR3_9PEZI</name>
<proteinExistence type="predicted"/>
<protein>
    <submittedName>
        <fullName evidence="1">Uncharacterized protein</fullName>
    </submittedName>
</protein>
<gene>
    <name evidence="1" type="ORF">LTS18_012237</name>
</gene>
<evidence type="ECO:0000313" key="1">
    <source>
        <dbReference type="EMBL" id="KAK3076722.1"/>
    </source>
</evidence>
<accession>A0ACC3DJR3</accession>
<sequence length="459" mass="50319">MLASIRKPRTPLATVDETPTRREPTPRGRRTRRSPRNLPAQPEPEASRAPRDQSAHLGQELSETLDALAADTTIVSEGAAEESEVSLPFPPAHSSAGFVEQGQEEMSFPSSMPADTSTVAAHRGFRAPEQVAPVAVMVPGQTHTEALAPIQEAEDEVEQADMDILSEPVQNSTSDVRRSESAASTRPPRDITNTSANRPAKRHKLSKPTISKKPRKASTLKGETVPVTVHRLTSFNLHNNEDEDDPLSAAAIALPAHLPIVNPIDVLAQVTSEIIGRQIETLHRHPSSSSSTSGRKSQKAASKAEIKRKSKALEEFGNALADQLFELTSMLDASAALEARLKATVRKKISLREELLALKRQREDVALGMDRVRREHLVKKRMHAQRMEINEGLYDVELAIQRGKEEAVRRGRQGERPVWGIRGLVEGVVGDMGGEGLLESVRRFNEGLEGSAEMMESRK</sequence>
<dbReference type="Proteomes" id="UP001186974">
    <property type="component" value="Unassembled WGS sequence"/>
</dbReference>
<comment type="caution">
    <text evidence="1">The sequence shown here is derived from an EMBL/GenBank/DDBJ whole genome shotgun (WGS) entry which is preliminary data.</text>
</comment>